<feature type="disulfide bond" evidence="1">
    <location>
        <begin position="84"/>
        <end position="102"/>
    </location>
</feature>
<evidence type="ECO:0000313" key="6">
    <source>
        <dbReference type="Ensembl" id="ENSCLMP00005029853.1"/>
    </source>
</evidence>
<evidence type="ECO:0000256" key="2">
    <source>
        <dbReference type="SAM" id="MobiDB-lite"/>
    </source>
</evidence>
<dbReference type="AlphaFoldDB" id="A0A8C2ZPI6"/>
<dbReference type="PROSITE" id="PS50050">
    <property type="entry name" value="TNFR_NGFR_2"/>
    <property type="match status" value="1"/>
</dbReference>
<keyword evidence="4" id="KW-0732">Signal</keyword>
<feature type="repeat" description="TNFR-Cys" evidence="1">
    <location>
        <begin position="63"/>
        <end position="102"/>
    </location>
</feature>
<dbReference type="GO" id="GO:0038023">
    <property type="term" value="F:signaling receptor activity"/>
    <property type="evidence" value="ECO:0007669"/>
    <property type="project" value="TreeGrafter"/>
</dbReference>
<feature type="domain" description="TNFR-Cys" evidence="5">
    <location>
        <begin position="63"/>
        <end position="102"/>
    </location>
</feature>
<dbReference type="SUPFAM" id="SSF57586">
    <property type="entry name" value="TNF receptor-like"/>
    <property type="match status" value="2"/>
</dbReference>
<dbReference type="GeneID" id="117733297"/>
<reference evidence="6" key="1">
    <citation type="submission" date="2025-08" db="UniProtKB">
        <authorList>
            <consortium name="Ensembl"/>
        </authorList>
    </citation>
    <scope>IDENTIFICATION</scope>
</reference>
<keyword evidence="1" id="KW-1015">Disulfide bond</keyword>
<dbReference type="SMART" id="SM00208">
    <property type="entry name" value="TNFR"/>
    <property type="match status" value="2"/>
</dbReference>
<dbReference type="OrthoDB" id="9423210at2759"/>
<name>A0A8C2ZPI6_CYCLU</name>
<dbReference type="Pfam" id="PF00020">
    <property type="entry name" value="TNFR_c6"/>
    <property type="match status" value="2"/>
</dbReference>
<keyword evidence="3" id="KW-1133">Transmembrane helix</keyword>
<evidence type="ECO:0000256" key="4">
    <source>
        <dbReference type="SAM" id="SignalP"/>
    </source>
</evidence>
<evidence type="ECO:0000313" key="7">
    <source>
        <dbReference type="Proteomes" id="UP000694565"/>
    </source>
</evidence>
<dbReference type="GO" id="GO:0042127">
    <property type="term" value="P:regulation of cell population proliferation"/>
    <property type="evidence" value="ECO:0007669"/>
    <property type="project" value="TreeGrafter"/>
</dbReference>
<keyword evidence="3" id="KW-0472">Membrane</keyword>
<organism evidence="6 7">
    <name type="scientific">Cyclopterus lumpus</name>
    <name type="common">Lumpsucker</name>
    <dbReference type="NCBI Taxonomy" id="8103"/>
    <lineage>
        <taxon>Eukaryota</taxon>
        <taxon>Metazoa</taxon>
        <taxon>Chordata</taxon>
        <taxon>Craniata</taxon>
        <taxon>Vertebrata</taxon>
        <taxon>Euteleostomi</taxon>
        <taxon>Actinopterygii</taxon>
        <taxon>Neopterygii</taxon>
        <taxon>Teleostei</taxon>
        <taxon>Neoteleostei</taxon>
        <taxon>Acanthomorphata</taxon>
        <taxon>Eupercaria</taxon>
        <taxon>Perciformes</taxon>
        <taxon>Cottioidei</taxon>
        <taxon>Cottales</taxon>
        <taxon>Cyclopteridae</taxon>
        <taxon>Cyclopterus</taxon>
    </lineage>
</organism>
<keyword evidence="7" id="KW-1185">Reference proteome</keyword>
<proteinExistence type="predicted"/>
<dbReference type="InterPro" id="IPR034057">
    <property type="entry name" value="TNFRSF9_N_teleost"/>
</dbReference>
<evidence type="ECO:0000259" key="5">
    <source>
        <dbReference type="PROSITE" id="PS50050"/>
    </source>
</evidence>
<dbReference type="KEGG" id="clum:117733297"/>
<gene>
    <name evidence="6" type="primary">LOC117733297</name>
</gene>
<reference evidence="6" key="2">
    <citation type="submission" date="2025-09" db="UniProtKB">
        <authorList>
            <consortium name="Ensembl"/>
        </authorList>
    </citation>
    <scope>IDENTIFICATION</scope>
</reference>
<dbReference type="RefSeq" id="XP_034392727.1">
    <property type="nucleotide sequence ID" value="XM_034536836.1"/>
</dbReference>
<dbReference type="PANTHER" id="PTHR47139:SF4">
    <property type="entry name" value="TUMOR NECROSIS FACTOR RECEPTOR SUPERFAMILY MEMBER 9 ISOFORM X1-RELATED"/>
    <property type="match status" value="1"/>
</dbReference>
<dbReference type="CDD" id="cd13424">
    <property type="entry name" value="TNFRSF9_teleost"/>
    <property type="match status" value="1"/>
</dbReference>
<accession>A0A8C2ZPI6</accession>
<dbReference type="InterPro" id="IPR001368">
    <property type="entry name" value="TNFR/NGFR_Cys_rich_reg"/>
</dbReference>
<dbReference type="PANTHER" id="PTHR47139">
    <property type="entry name" value="TUMOR NECROSIS FACTOR RECEPTOR SUPERFAMILY MEMBER 9"/>
    <property type="match status" value="1"/>
</dbReference>
<feature type="chain" id="PRO_5034869406" evidence="4">
    <location>
        <begin position="20"/>
        <end position="283"/>
    </location>
</feature>
<dbReference type="Gene3D" id="2.10.50.10">
    <property type="entry name" value="Tumor Necrosis Factor Receptor, subunit A, domain 2"/>
    <property type="match status" value="3"/>
</dbReference>
<feature type="disulfide bond" evidence="1">
    <location>
        <begin position="81"/>
        <end position="94"/>
    </location>
</feature>
<evidence type="ECO:0000256" key="1">
    <source>
        <dbReference type="PROSITE-ProRule" id="PRU00206"/>
    </source>
</evidence>
<dbReference type="Ensembl" id="ENSCLMT00005031200.1">
    <property type="protein sequence ID" value="ENSCLMP00005029853.1"/>
    <property type="gene ID" value="ENSCLMG00005014535.1"/>
</dbReference>
<sequence length="283" mass="30840">MAAVFWATGFSLLLQGCWCSVGQQDRGCMTWTTNEDNVCCEACYPGHHLAKDCGPSPKDLCVPCEHGTFSGKSKNKSCTRCAQCVGAQVYVKQCTATSDTQCGCKEGLTCGDDRCSFCVKRCDRGQEPTEKRSCRTCPAGTFNDQSHQMCKPWSTKCPDPEQMIVAMGDAFFDITCANVSGGLVHKPKKPDPTEQSWPLVLSVVTSVALMAVGIIITISSIMAKKRKAGEEKPIPKTPIIRTPTDDDDDDDNDPRTLIAVECSFHEAKQERGSHSESSHQLIV</sequence>
<dbReference type="Proteomes" id="UP000694565">
    <property type="component" value="Unplaced"/>
</dbReference>
<feature type="region of interest" description="Disordered" evidence="2">
    <location>
        <begin position="226"/>
        <end position="255"/>
    </location>
</feature>
<feature type="signal peptide" evidence="4">
    <location>
        <begin position="1"/>
        <end position="19"/>
    </location>
</feature>
<dbReference type="GeneTree" id="ENSGT00940000166327"/>
<protein>
    <submittedName>
        <fullName evidence="6">Tumor necrosis factor receptor superfamily, member 9a</fullName>
    </submittedName>
</protein>
<keyword evidence="3" id="KW-0812">Transmembrane</keyword>
<feature type="transmembrane region" description="Helical" evidence="3">
    <location>
        <begin position="197"/>
        <end position="218"/>
    </location>
</feature>
<evidence type="ECO:0000256" key="3">
    <source>
        <dbReference type="SAM" id="Phobius"/>
    </source>
</evidence>
<comment type="caution">
    <text evidence="1">Lacks conserved residue(s) required for the propagation of feature annotation.</text>
</comment>